<proteinExistence type="predicted"/>
<dbReference type="SUPFAM" id="SSF55083">
    <property type="entry name" value="6-hydroxymethyl-7,8-dihydropterin pyrophosphokinase, HPPK"/>
    <property type="match status" value="1"/>
</dbReference>
<keyword evidence="5 9" id="KW-0418">Kinase</keyword>
<evidence type="ECO:0000313" key="10">
    <source>
        <dbReference type="Proteomes" id="UP000033673"/>
    </source>
</evidence>
<dbReference type="RefSeq" id="WP_045955074.1">
    <property type="nucleotide sequence ID" value="NZ_JXXV01000014.1"/>
</dbReference>
<evidence type="ECO:0000256" key="4">
    <source>
        <dbReference type="ARBA" id="ARBA00022741"/>
    </source>
</evidence>
<dbReference type="GO" id="GO:0016301">
    <property type="term" value="F:kinase activity"/>
    <property type="evidence" value="ECO:0007669"/>
    <property type="project" value="UniProtKB-KW"/>
</dbReference>
<dbReference type="Proteomes" id="UP000033673">
    <property type="component" value="Unassembled WGS sequence"/>
</dbReference>
<comment type="caution">
    <text evidence="9">The sequence shown here is derived from an EMBL/GenBank/DDBJ whole genome shotgun (WGS) entry which is preliminary data.</text>
</comment>
<keyword evidence="7" id="KW-0289">Folate biosynthesis</keyword>
<dbReference type="PATRIC" id="fig|579748.3.peg.1522"/>
<sequence length="161" mass="18416">MITAYIGIGSNIERRKHIAAAIDELTNIGADIRLSTIYECESIGFDSSAFYNLVVEMKTSFNLTEFSSQLRNIERKLGRAENASKFEPRTIDLDIILFGEHTSETKPELPRRDIFEYAFVLKPLLELCPQLVVPQDGRTIEEIWQQSQFDSSLAPIPVWFE</sequence>
<dbReference type="InterPro" id="IPR000550">
    <property type="entry name" value="Hppk"/>
</dbReference>
<evidence type="ECO:0000313" key="9">
    <source>
        <dbReference type="EMBL" id="KJY83597.1"/>
    </source>
</evidence>
<dbReference type="AlphaFoldDB" id="A0A0F4NKF5"/>
<dbReference type="NCBIfam" id="TIGR01498">
    <property type="entry name" value="folK"/>
    <property type="match status" value="1"/>
</dbReference>
<reference evidence="9 10" key="1">
    <citation type="journal article" date="2015" name="BMC Genomics">
        <title>Genome mining reveals unlocked bioactive potential of marine Gram-negative bacteria.</title>
        <authorList>
            <person name="Machado H."/>
            <person name="Sonnenschein E.C."/>
            <person name="Melchiorsen J."/>
            <person name="Gram L."/>
        </authorList>
    </citation>
    <scope>NUCLEOTIDE SEQUENCE [LARGE SCALE GENOMIC DNA]</scope>
    <source>
        <strain evidence="9 10">S2757</strain>
    </source>
</reference>
<protein>
    <recommendedName>
        <fullName evidence="2">2-amino-4-hydroxy-6-hydroxymethyldihydropteridine diphosphokinase</fullName>
        <ecNumber evidence="2">2.7.6.3</ecNumber>
    </recommendedName>
</protein>
<dbReference type="STRING" id="579748.TW81_07405"/>
<dbReference type="EC" id="2.7.6.3" evidence="2"/>
<name>A0A0F4NKF5_9VIBR</name>
<dbReference type="Pfam" id="PF01288">
    <property type="entry name" value="HPPK"/>
    <property type="match status" value="1"/>
</dbReference>
<dbReference type="PANTHER" id="PTHR43071:SF2">
    <property type="entry name" value="2-AMINO-4-HYDROXY-6-HYDROXYMETHYLDIHYDROPTERIDINE PYROPHOSPHOKINASE"/>
    <property type="match status" value="1"/>
</dbReference>
<dbReference type="GO" id="GO:0046656">
    <property type="term" value="P:folic acid biosynthetic process"/>
    <property type="evidence" value="ECO:0007669"/>
    <property type="project" value="UniProtKB-KW"/>
</dbReference>
<feature type="domain" description="7,8-dihydro-6-hydroxymethylpterin-pyrophosphokinase" evidence="8">
    <location>
        <begin position="5"/>
        <end position="129"/>
    </location>
</feature>
<dbReference type="GO" id="GO:0003848">
    <property type="term" value="F:2-amino-4-hydroxy-6-hydroxymethyldihydropteridine diphosphokinase activity"/>
    <property type="evidence" value="ECO:0007669"/>
    <property type="project" value="UniProtKB-EC"/>
</dbReference>
<dbReference type="OrthoDB" id="9790168at2"/>
<organism evidence="9 10">
    <name type="scientific">Vibrio galatheae</name>
    <dbReference type="NCBI Taxonomy" id="579748"/>
    <lineage>
        <taxon>Bacteria</taxon>
        <taxon>Pseudomonadati</taxon>
        <taxon>Pseudomonadota</taxon>
        <taxon>Gammaproteobacteria</taxon>
        <taxon>Vibrionales</taxon>
        <taxon>Vibrionaceae</taxon>
        <taxon>Vibrio</taxon>
    </lineage>
</organism>
<keyword evidence="3" id="KW-0808">Transferase</keyword>
<evidence type="ECO:0000256" key="7">
    <source>
        <dbReference type="ARBA" id="ARBA00022909"/>
    </source>
</evidence>
<evidence type="ECO:0000256" key="2">
    <source>
        <dbReference type="ARBA" id="ARBA00013253"/>
    </source>
</evidence>
<keyword evidence="4" id="KW-0547">Nucleotide-binding</keyword>
<dbReference type="UniPathway" id="UPA00077">
    <property type="reaction ID" value="UER00155"/>
</dbReference>
<dbReference type="GO" id="GO:0046654">
    <property type="term" value="P:tetrahydrofolate biosynthetic process"/>
    <property type="evidence" value="ECO:0007669"/>
    <property type="project" value="UniProtKB-UniPathway"/>
</dbReference>
<dbReference type="CDD" id="cd00483">
    <property type="entry name" value="HPPK"/>
    <property type="match status" value="1"/>
</dbReference>
<dbReference type="GO" id="GO:0005524">
    <property type="term" value="F:ATP binding"/>
    <property type="evidence" value="ECO:0007669"/>
    <property type="project" value="UniProtKB-KW"/>
</dbReference>
<dbReference type="EMBL" id="JXXV01000014">
    <property type="protein sequence ID" value="KJY83597.1"/>
    <property type="molecule type" value="Genomic_DNA"/>
</dbReference>
<dbReference type="InterPro" id="IPR035907">
    <property type="entry name" value="Hppk_sf"/>
</dbReference>
<evidence type="ECO:0000256" key="5">
    <source>
        <dbReference type="ARBA" id="ARBA00022777"/>
    </source>
</evidence>
<dbReference type="Gene3D" id="3.30.70.560">
    <property type="entry name" value="7,8-Dihydro-6-hydroxymethylpterin-pyrophosphokinase HPPK"/>
    <property type="match status" value="1"/>
</dbReference>
<accession>A0A0F4NKF5</accession>
<evidence type="ECO:0000256" key="6">
    <source>
        <dbReference type="ARBA" id="ARBA00022840"/>
    </source>
</evidence>
<evidence type="ECO:0000256" key="3">
    <source>
        <dbReference type="ARBA" id="ARBA00022679"/>
    </source>
</evidence>
<keyword evidence="6" id="KW-0067">ATP-binding</keyword>
<evidence type="ECO:0000256" key="1">
    <source>
        <dbReference type="ARBA" id="ARBA00005051"/>
    </source>
</evidence>
<dbReference type="PANTHER" id="PTHR43071">
    <property type="entry name" value="2-AMINO-4-HYDROXY-6-HYDROXYMETHYLDIHYDROPTERIDINE PYROPHOSPHOKINASE"/>
    <property type="match status" value="1"/>
</dbReference>
<keyword evidence="10" id="KW-1185">Reference proteome</keyword>
<evidence type="ECO:0000259" key="8">
    <source>
        <dbReference type="Pfam" id="PF01288"/>
    </source>
</evidence>
<comment type="pathway">
    <text evidence="1">Cofactor biosynthesis; tetrahydrofolate biosynthesis; 2-amino-4-hydroxy-6-hydroxymethyl-7,8-dihydropteridine diphosphate from 7,8-dihydroneopterin triphosphate: step 4/4.</text>
</comment>
<gene>
    <name evidence="9" type="ORF">TW81_07405</name>
</gene>